<sequence>MRDILPLFPSYEFHSSCAAESAAVIAVTGELCIISERSAKYIVRTHTMSALSLNSAIIAAYEASVNNSYCVYAALALASYEHMITFRHECEFLWRRRWTAGTWLFIANRYTLLASIIAQVVPFSSQISCMFAALILPPAVFSALRVFALTRNYVAGCMVLFSFVPVGIDLYQARRDVYHYDYDPILGSQCFSRSTLSNFTAFSCKSSTSCMIAPDLVAVVTTWVKTYHHVRQAASVGIKVSFGAKLIQYGTLYFAVLLAVTILPLVITLTPSIAQFTGPMNIFIDILPNILISRFLINLRQVESPASQTISRFDEFSAPGFRVPALPEVIGNLGEPLGGSDETYYDEEYSFDAYHVDECTNEQQDYGDGDISSIPYAGSEIEEVRTPNSSNSGILVKTNS</sequence>
<organism evidence="1 2">
    <name type="scientific">Phlebia brevispora</name>
    <dbReference type="NCBI Taxonomy" id="194682"/>
    <lineage>
        <taxon>Eukaryota</taxon>
        <taxon>Fungi</taxon>
        <taxon>Dikarya</taxon>
        <taxon>Basidiomycota</taxon>
        <taxon>Agaricomycotina</taxon>
        <taxon>Agaricomycetes</taxon>
        <taxon>Polyporales</taxon>
        <taxon>Meruliaceae</taxon>
        <taxon>Phlebia</taxon>
    </lineage>
</organism>
<protein>
    <submittedName>
        <fullName evidence="1">Uncharacterized protein</fullName>
    </submittedName>
</protein>
<keyword evidence="2" id="KW-1185">Reference proteome</keyword>
<dbReference type="Proteomes" id="UP001148662">
    <property type="component" value="Unassembled WGS sequence"/>
</dbReference>
<comment type="caution">
    <text evidence="1">The sequence shown here is derived from an EMBL/GenBank/DDBJ whole genome shotgun (WGS) entry which is preliminary data.</text>
</comment>
<accession>A0ACC1TC50</accession>
<proteinExistence type="predicted"/>
<reference evidence="1" key="1">
    <citation type="submission" date="2022-07" db="EMBL/GenBank/DDBJ databases">
        <title>Genome Sequence of Phlebia brevispora.</title>
        <authorList>
            <person name="Buettner E."/>
        </authorList>
    </citation>
    <scope>NUCLEOTIDE SEQUENCE</scope>
    <source>
        <strain evidence="1">MPL23</strain>
    </source>
</reference>
<dbReference type="EMBL" id="JANHOG010000121">
    <property type="protein sequence ID" value="KAJ3557931.1"/>
    <property type="molecule type" value="Genomic_DNA"/>
</dbReference>
<name>A0ACC1TC50_9APHY</name>
<evidence type="ECO:0000313" key="1">
    <source>
        <dbReference type="EMBL" id="KAJ3557931.1"/>
    </source>
</evidence>
<evidence type="ECO:0000313" key="2">
    <source>
        <dbReference type="Proteomes" id="UP001148662"/>
    </source>
</evidence>
<gene>
    <name evidence="1" type="ORF">NM688_g1207</name>
</gene>